<organism evidence="10 11">
    <name type="scientific">Allopseudospirillum japonicum</name>
    <dbReference type="NCBI Taxonomy" id="64971"/>
    <lineage>
        <taxon>Bacteria</taxon>
        <taxon>Pseudomonadati</taxon>
        <taxon>Pseudomonadota</taxon>
        <taxon>Gammaproteobacteria</taxon>
        <taxon>Oceanospirillales</taxon>
        <taxon>Oceanospirillaceae</taxon>
        <taxon>Allopseudospirillum</taxon>
    </lineage>
</organism>
<comment type="domain">
    <text evidence="7">The PPIase activity resides only in the second parvulin domain. The N-terminal region and the C-terminal tail are necessary and sufficient for the chaperone activity of SurA. The PPIase activity is dispensable for SurA to function as a chaperone. The N-terminal region and the C-terminal tail are also required for porin recognition.</text>
</comment>
<dbReference type="EC" id="5.2.1.8" evidence="7"/>
<evidence type="ECO:0000313" key="11">
    <source>
        <dbReference type="Proteomes" id="UP000242999"/>
    </source>
</evidence>
<dbReference type="InterPro" id="IPR015391">
    <property type="entry name" value="SurA_N"/>
</dbReference>
<dbReference type="SUPFAM" id="SSF54534">
    <property type="entry name" value="FKBP-like"/>
    <property type="match status" value="2"/>
</dbReference>
<evidence type="ECO:0000313" key="10">
    <source>
        <dbReference type="EMBL" id="SEI74723.1"/>
    </source>
</evidence>
<feature type="domain" description="PpiC" evidence="9">
    <location>
        <begin position="291"/>
        <end position="390"/>
    </location>
</feature>
<dbReference type="InterPro" id="IPR027304">
    <property type="entry name" value="Trigger_fact/SurA_dom_sf"/>
</dbReference>
<evidence type="ECO:0000256" key="6">
    <source>
        <dbReference type="ARBA" id="ARBA00023235"/>
    </source>
</evidence>
<dbReference type="GO" id="GO:0030288">
    <property type="term" value="C:outer membrane-bounded periplasmic space"/>
    <property type="evidence" value="ECO:0007669"/>
    <property type="project" value="InterPro"/>
</dbReference>
<dbReference type="InterPro" id="IPR023058">
    <property type="entry name" value="PPIase_PpiC_CS"/>
</dbReference>
<proteinExistence type="inferred from homology"/>
<dbReference type="GO" id="GO:0006457">
    <property type="term" value="P:protein folding"/>
    <property type="evidence" value="ECO:0007669"/>
    <property type="project" value="UniProtKB-UniRule"/>
</dbReference>
<evidence type="ECO:0000259" key="9">
    <source>
        <dbReference type="PROSITE" id="PS50198"/>
    </source>
</evidence>
<evidence type="ECO:0000256" key="1">
    <source>
        <dbReference type="ARBA" id="ARBA00022729"/>
    </source>
</evidence>
<keyword evidence="1 7" id="KW-0732">Signal</keyword>
<comment type="subcellular location">
    <subcellularLocation>
        <location evidence="7">Periplasm</location>
    </subcellularLocation>
    <text evidence="7">Is capable of associating with the outer membrane.</text>
</comment>
<reference evidence="11" key="1">
    <citation type="submission" date="2016-10" db="EMBL/GenBank/DDBJ databases">
        <authorList>
            <person name="Varghese N."/>
            <person name="Submissions S."/>
        </authorList>
    </citation>
    <scope>NUCLEOTIDE SEQUENCE [LARGE SCALE GENOMIC DNA]</scope>
    <source>
        <strain evidence="11">DSM 7165</strain>
    </source>
</reference>
<dbReference type="Gene3D" id="1.10.4030.10">
    <property type="entry name" value="Porin chaperone SurA, peptide-binding domain"/>
    <property type="match status" value="1"/>
</dbReference>
<sequence>MLIPQKRHLLAACLAGVLMTHPWSKVQAEVQPLDHLVAIVGEEAVMRSELDVRLARIYQQLQQKGIQAPPQSVLERQVLERLVVDTIQLQEAEKLNISIDEQTLNAALGRIAQQNGMDLLAFRDALQAQGIPYGQFREQIRAEMLIAQVRQRQVGERVNISEQAVTQYLQASQQDQGTQVKYQLAHILVMLPEQPTSEQVQAGKQKAQALRLQAQEGADFDTLAVAHSSGEYALSGGDLGWRTQAELPTLFAELVPSLQVGEVSAPIRSPSGFHLVKLVNQEGKNQAKHWVQQTHVRHILLKPNALRDEAASRALLLKLRERVLAGEDFAVLAREYSEDTGSKQAGGDLGWVNPGQLVPPFEQAMDTLKAGEVSFLVRTRFGWHLLEVLERRKADMTEELAQQEARQALYKREFEEEVDEWLREIRSRTYVEVRL</sequence>
<keyword evidence="2 7" id="KW-0677">Repeat</keyword>
<dbReference type="STRING" id="64971.SAMN05421831_10936"/>
<name>A0A1H6T3Q2_9GAMM</name>
<keyword evidence="5 7" id="KW-0143">Chaperone</keyword>
<dbReference type="HAMAP" id="MF_01183">
    <property type="entry name" value="Chaperone_SurA"/>
    <property type="match status" value="1"/>
</dbReference>
<dbReference type="EMBL" id="FNYH01000009">
    <property type="protein sequence ID" value="SEI74723.1"/>
    <property type="molecule type" value="Genomic_DNA"/>
</dbReference>
<comment type="function">
    <text evidence="7">Chaperone involved in the correct folding and assembly of outer membrane proteins. Recognizes specific patterns of aromatic residues and the orientation of their side chains, which are found more frequently in integral outer membrane proteins. May act in both early periplasmic and late outer membrane-associated steps of protein maturation.</text>
</comment>
<dbReference type="OrthoDB" id="14196at2"/>
<keyword evidence="11" id="KW-1185">Reference proteome</keyword>
<dbReference type="InterPro" id="IPR046357">
    <property type="entry name" value="PPIase_dom_sf"/>
</dbReference>
<dbReference type="PROSITE" id="PS50198">
    <property type="entry name" value="PPIC_PPIASE_2"/>
    <property type="match status" value="2"/>
</dbReference>
<dbReference type="Gene3D" id="3.10.50.40">
    <property type="match status" value="2"/>
</dbReference>
<dbReference type="GO" id="GO:0042277">
    <property type="term" value="F:peptide binding"/>
    <property type="evidence" value="ECO:0007669"/>
    <property type="project" value="InterPro"/>
</dbReference>
<dbReference type="PANTHER" id="PTHR47637">
    <property type="entry name" value="CHAPERONE SURA"/>
    <property type="match status" value="1"/>
</dbReference>
<accession>A0A1H6T3Q2</accession>
<dbReference type="Pfam" id="PF09312">
    <property type="entry name" value="SurA_N"/>
    <property type="match status" value="1"/>
</dbReference>
<evidence type="ECO:0000256" key="4">
    <source>
        <dbReference type="ARBA" id="ARBA00023110"/>
    </source>
</evidence>
<dbReference type="PANTHER" id="PTHR47637:SF1">
    <property type="entry name" value="CHAPERONE SURA"/>
    <property type="match status" value="1"/>
</dbReference>
<comment type="catalytic activity">
    <reaction evidence="7">
        <text>[protein]-peptidylproline (omega=180) = [protein]-peptidylproline (omega=0)</text>
        <dbReference type="Rhea" id="RHEA:16237"/>
        <dbReference type="Rhea" id="RHEA-COMP:10747"/>
        <dbReference type="Rhea" id="RHEA-COMP:10748"/>
        <dbReference type="ChEBI" id="CHEBI:83833"/>
        <dbReference type="ChEBI" id="CHEBI:83834"/>
        <dbReference type="EC" id="5.2.1.8"/>
    </reaction>
</comment>
<feature type="domain" description="PpiC" evidence="9">
    <location>
        <begin position="179"/>
        <end position="280"/>
    </location>
</feature>
<evidence type="ECO:0000256" key="2">
    <source>
        <dbReference type="ARBA" id="ARBA00022737"/>
    </source>
</evidence>
<protein>
    <recommendedName>
        <fullName evidence="7">Chaperone SurA</fullName>
    </recommendedName>
    <alternativeName>
        <fullName evidence="7">Peptidyl-prolyl cis-trans isomerase SurA</fullName>
        <shortName evidence="7">PPIase SurA</shortName>
        <ecNumber evidence="7">5.2.1.8</ecNumber>
    </alternativeName>
    <alternativeName>
        <fullName evidence="7">Rotamase SurA</fullName>
    </alternativeName>
</protein>
<evidence type="ECO:0000256" key="8">
    <source>
        <dbReference type="SAM" id="Coils"/>
    </source>
</evidence>
<dbReference type="SUPFAM" id="SSF109998">
    <property type="entry name" value="Triger factor/SurA peptide-binding domain-like"/>
    <property type="match status" value="1"/>
</dbReference>
<keyword evidence="6 7" id="KW-0413">Isomerase</keyword>
<dbReference type="RefSeq" id="WP_093310523.1">
    <property type="nucleotide sequence ID" value="NZ_FNYH01000009.1"/>
</dbReference>
<dbReference type="GO" id="GO:0003755">
    <property type="term" value="F:peptidyl-prolyl cis-trans isomerase activity"/>
    <property type="evidence" value="ECO:0007669"/>
    <property type="project" value="UniProtKB-UniRule"/>
</dbReference>
<keyword evidence="4 7" id="KW-0697">Rotamase</keyword>
<dbReference type="GO" id="GO:0043165">
    <property type="term" value="P:Gram-negative-bacterium-type cell outer membrane assembly"/>
    <property type="evidence" value="ECO:0007669"/>
    <property type="project" value="InterPro"/>
</dbReference>
<dbReference type="AlphaFoldDB" id="A0A1H6T3Q2"/>
<dbReference type="InterPro" id="IPR050280">
    <property type="entry name" value="OMP_Chaperone_SurA"/>
</dbReference>
<dbReference type="InterPro" id="IPR023034">
    <property type="entry name" value="PPIase_SurA"/>
</dbReference>
<gene>
    <name evidence="7" type="primary">surA</name>
    <name evidence="10" type="ORF">SAMN05421831_10936</name>
</gene>
<keyword evidence="8" id="KW-0175">Coiled coil</keyword>
<dbReference type="InterPro" id="IPR000297">
    <property type="entry name" value="PPIase_PpiC"/>
</dbReference>
<dbReference type="PROSITE" id="PS01096">
    <property type="entry name" value="PPIC_PPIASE_1"/>
    <property type="match status" value="1"/>
</dbReference>
<evidence type="ECO:0000256" key="5">
    <source>
        <dbReference type="ARBA" id="ARBA00023186"/>
    </source>
</evidence>
<feature type="coiled-coil region" evidence="8">
    <location>
        <begin position="386"/>
        <end position="413"/>
    </location>
</feature>
<dbReference type="GO" id="GO:0051082">
    <property type="term" value="F:unfolded protein binding"/>
    <property type="evidence" value="ECO:0007669"/>
    <property type="project" value="UniProtKB-UniRule"/>
</dbReference>
<evidence type="ECO:0000256" key="3">
    <source>
        <dbReference type="ARBA" id="ARBA00022764"/>
    </source>
</evidence>
<dbReference type="Pfam" id="PF00639">
    <property type="entry name" value="Rotamase"/>
    <property type="match status" value="2"/>
</dbReference>
<dbReference type="GO" id="GO:0050821">
    <property type="term" value="P:protein stabilization"/>
    <property type="evidence" value="ECO:0007669"/>
    <property type="project" value="InterPro"/>
</dbReference>
<evidence type="ECO:0000256" key="7">
    <source>
        <dbReference type="HAMAP-Rule" id="MF_01183"/>
    </source>
</evidence>
<dbReference type="Proteomes" id="UP000242999">
    <property type="component" value="Unassembled WGS sequence"/>
</dbReference>
<keyword evidence="3 7" id="KW-0574">Periplasm</keyword>